<gene>
    <name evidence="2" type="ORF">ACD_80C00096G0001</name>
</gene>
<keyword evidence="1" id="KW-0732">Signal</keyword>
<organism evidence="2">
    <name type="scientific">uncultured bacterium</name>
    <name type="common">gcode 4</name>
    <dbReference type="NCBI Taxonomy" id="1234023"/>
    <lineage>
        <taxon>Bacteria</taxon>
        <taxon>environmental samples</taxon>
    </lineage>
</organism>
<sequence>MIKKVLFLLILIFVLITCQVYATTLDGDFNDWDDLPSITDEIGDAPTLTDLTYASWFPDSETDRFYVMIKKNSSKVTGKKWYV</sequence>
<protein>
    <submittedName>
        <fullName evidence="2">Uncharacterized protein</fullName>
    </submittedName>
</protein>
<feature type="signal peptide" evidence="1">
    <location>
        <begin position="1"/>
        <end position="22"/>
    </location>
</feature>
<evidence type="ECO:0000256" key="1">
    <source>
        <dbReference type="SAM" id="SignalP"/>
    </source>
</evidence>
<name>K1XY32_9BACT</name>
<dbReference type="EMBL" id="AMFJ01036103">
    <property type="protein sequence ID" value="EKD25253.1"/>
    <property type="molecule type" value="Genomic_DNA"/>
</dbReference>
<comment type="caution">
    <text evidence="2">The sequence shown here is derived from an EMBL/GenBank/DDBJ whole genome shotgun (WGS) entry which is preliminary data.</text>
</comment>
<dbReference type="AlphaFoldDB" id="K1XY32"/>
<feature type="non-terminal residue" evidence="2">
    <location>
        <position position="83"/>
    </location>
</feature>
<proteinExistence type="predicted"/>
<evidence type="ECO:0000313" key="2">
    <source>
        <dbReference type="EMBL" id="EKD25253.1"/>
    </source>
</evidence>
<feature type="chain" id="PRO_5022949557" evidence="1">
    <location>
        <begin position="23"/>
        <end position="83"/>
    </location>
</feature>
<accession>K1XY32</accession>
<reference evidence="2" key="1">
    <citation type="journal article" date="2012" name="Science">
        <title>Fermentation, hydrogen, and sulfur metabolism in multiple uncultivated bacterial phyla.</title>
        <authorList>
            <person name="Wrighton K.C."/>
            <person name="Thomas B.C."/>
            <person name="Sharon I."/>
            <person name="Miller C.S."/>
            <person name="Castelle C.J."/>
            <person name="VerBerkmoes N.C."/>
            <person name="Wilkins M.J."/>
            <person name="Hettich R.L."/>
            <person name="Lipton M.S."/>
            <person name="Williams K.H."/>
            <person name="Long P.E."/>
            <person name="Banfield J.F."/>
        </authorList>
    </citation>
    <scope>NUCLEOTIDE SEQUENCE [LARGE SCALE GENOMIC DNA]</scope>
</reference>